<evidence type="ECO:0000313" key="1">
    <source>
        <dbReference type="EMBL" id="EFV00839.1"/>
    </source>
</evidence>
<dbReference type="Proteomes" id="UP000004754">
    <property type="component" value="Unassembled WGS sequence"/>
</dbReference>
<sequence>MRNLIGRKRSDPRDDALYIFQELHIENNDNIRYNDNVIIES</sequence>
<evidence type="ECO:0000313" key="2">
    <source>
        <dbReference type="Proteomes" id="UP000004754"/>
    </source>
</evidence>
<gene>
    <name evidence="1" type="ORF">HMP0721_2004</name>
</gene>
<reference evidence="1 2" key="1">
    <citation type="submission" date="2010-12" db="EMBL/GenBank/DDBJ databases">
        <authorList>
            <person name="Muzny D."/>
            <person name="Qin X."/>
            <person name="Deng J."/>
            <person name="Jiang H."/>
            <person name="Liu Y."/>
            <person name="Qu J."/>
            <person name="Song X.-Z."/>
            <person name="Zhang L."/>
            <person name="Thornton R."/>
            <person name="Coyle M."/>
            <person name="Francisco L."/>
            <person name="Jackson L."/>
            <person name="Javaid M."/>
            <person name="Korchina V."/>
            <person name="Kovar C."/>
            <person name="Mata R."/>
            <person name="Mathew T."/>
            <person name="Ngo R."/>
            <person name="Nguyen L."/>
            <person name="Nguyen N."/>
            <person name="Okwuonu G."/>
            <person name="Ongeri F."/>
            <person name="Pham C."/>
            <person name="Simmons D."/>
            <person name="Wilczek-Boney K."/>
            <person name="Hale W."/>
            <person name="Jakkamsetti A."/>
            <person name="Pham P."/>
            <person name="Ruth R."/>
            <person name="San Lucas F."/>
            <person name="Warren J."/>
            <person name="Zhang J."/>
            <person name="Zhao Z."/>
            <person name="Zhou C."/>
            <person name="Zhu D."/>
            <person name="Lee S."/>
            <person name="Bess C."/>
            <person name="Blankenburg K."/>
            <person name="Forbes L."/>
            <person name="Fu Q."/>
            <person name="Gubbala S."/>
            <person name="Hirani K."/>
            <person name="Jayaseelan J.C."/>
            <person name="Lara F."/>
            <person name="Munidasa M."/>
            <person name="Palculict T."/>
            <person name="Patil S."/>
            <person name="Pu L.-L."/>
            <person name="Saada N."/>
            <person name="Tang L."/>
            <person name="Weissenberger G."/>
            <person name="Zhu Y."/>
            <person name="Hemphill L."/>
            <person name="Shang Y."/>
            <person name="Youmans B."/>
            <person name="Ayvaz T."/>
            <person name="Ross M."/>
            <person name="Santibanez J."/>
            <person name="Aqrawi P."/>
            <person name="Gross S."/>
            <person name="Joshi V."/>
            <person name="Fowler G."/>
            <person name="Nazareth L."/>
            <person name="Reid J."/>
            <person name="Worley K."/>
            <person name="Petrosino J."/>
            <person name="Highlander S."/>
            <person name="Gibbs R."/>
        </authorList>
    </citation>
    <scope>NUCLEOTIDE SEQUENCE [LARGE SCALE GENOMIC DNA]</scope>
    <source>
        <strain evidence="1 2">ATCC 23263</strain>
    </source>
</reference>
<dbReference type="STRING" id="887929.HMP0721_2004"/>
<protein>
    <submittedName>
        <fullName evidence="1">Uncharacterized protein</fullName>
    </submittedName>
</protein>
<dbReference type="AlphaFoldDB" id="E6MJ19"/>
<organism evidence="1 2">
    <name type="scientific">Pseudoramibacter alactolyticus ATCC 23263</name>
    <dbReference type="NCBI Taxonomy" id="887929"/>
    <lineage>
        <taxon>Bacteria</taxon>
        <taxon>Bacillati</taxon>
        <taxon>Bacillota</taxon>
        <taxon>Clostridia</taxon>
        <taxon>Eubacteriales</taxon>
        <taxon>Eubacteriaceae</taxon>
        <taxon>Pseudoramibacter</taxon>
    </lineage>
</organism>
<proteinExistence type="predicted"/>
<keyword evidence="2" id="KW-1185">Reference proteome</keyword>
<dbReference type="HOGENOM" id="CLU_3275264_0_0_9"/>
<name>E6MJ19_9FIRM</name>
<comment type="caution">
    <text evidence="1">The sequence shown here is derived from an EMBL/GenBank/DDBJ whole genome shotgun (WGS) entry which is preliminary data.</text>
</comment>
<dbReference type="EMBL" id="AEQN01000026">
    <property type="protein sequence ID" value="EFV00839.1"/>
    <property type="molecule type" value="Genomic_DNA"/>
</dbReference>
<accession>E6MJ19</accession>